<dbReference type="EMBL" id="JAHQIW010007472">
    <property type="protein sequence ID" value="KAJ1374608.1"/>
    <property type="molecule type" value="Genomic_DNA"/>
</dbReference>
<reference evidence="1" key="1">
    <citation type="submission" date="2021-06" db="EMBL/GenBank/DDBJ databases">
        <title>Parelaphostrongylus tenuis whole genome reference sequence.</title>
        <authorList>
            <person name="Garwood T.J."/>
            <person name="Larsen P.A."/>
            <person name="Fountain-Jones N.M."/>
            <person name="Garbe J.R."/>
            <person name="Macchietto M.G."/>
            <person name="Kania S.A."/>
            <person name="Gerhold R.W."/>
            <person name="Richards J.E."/>
            <person name="Wolf T.M."/>
        </authorList>
    </citation>
    <scope>NUCLEOTIDE SEQUENCE</scope>
    <source>
        <strain evidence="1">MNPRO001-30</strain>
        <tissue evidence="1">Meninges</tissue>
    </source>
</reference>
<keyword evidence="2" id="KW-1185">Reference proteome</keyword>
<dbReference type="Proteomes" id="UP001196413">
    <property type="component" value="Unassembled WGS sequence"/>
</dbReference>
<sequence length="58" mass="6753">MVNYLDQNSITLKEDENLKQQPQQYLESSNTYVEDECDETLSIRLENLMGRQLSTGVK</sequence>
<organism evidence="1 2">
    <name type="scientific">Parelaphostrongylus tenuis</name>
    <name type="common">Meningeal worm</name>
    <dbReference type="NCBI Taxonomy" id="148309"/>
    <lineage>
        <taxon>Eukaryota</taxon>
        <taxon>Metazoa</taxon>
        <taxon>Ecdysozoa</taxon>
        <taxon>Nematoda</taxon>
        <taxon>Chromadorea</taxon>
        <taxon>Rhabditida</taxon>
        <taxon>Rhabditina</taxon>
        <taxon>Rhabditomorpha</taxon>
        <taxon>Strongyloidea</taxon>
        <taxon>Metastrongylidae</taxon>
        <taxon>Parelaphostrongylus</taxon>
    </lineage>
</organism>
<evidence type="ECO:0000313" key="1">
    <source>
        <dbReference type="EMBL" id="KAJ1374608.1"/>
    </source>
</evidence>
<gene>
    <name evidence="1" type="ORF">KIN20_037324</name>
</gene>
<protein>
    <submittedName>
        <fullName evidence="1">Uncharacterized protein</fullName>
    </submittedName>
</protein>
<proteinExistence type="predicted"/>
<comment type="caution">
    <text evidence="1">The sequence shown here is derived from an EMBL/GenBank/DDBJ whole genome shotgun (WGS) entry which is preliminary data.</text>
</comment>
<accession>A0AAD5RDT6</accession>
<evidence type="ECO:0000313" key="2">
    <source>
        <dbReference type="Proteomes" id="UP001196413"/>
    </source>
</evidence>
<name>A0AAD5RDT6_PARTN</name>
<dbReference type="AlphaFoldDB" id="A0AAD5RDT6"/>